<proteinExistence type="predicted"/>
<evidence type="ECO:0000313" key="1">
    <source>
        <dbReference type="EMBL" id="QMW03391.1"/>
    </source>
</evidence>
<dbReference type="RefSeq" id="WP_182460677.1">
    <property type="nucleotide sequence ID" value="NZ_CP059732.1"/>
</dbReference>
<evidence type="ECO:0000313" key="2">
    <source>
        <dbReference type="EMBL" id="QMW03424.1"/>
    </source>
</evidence>
<dbReference type="EMBL" id="CP059732">
    <property type="protein sequence ID" value="QMW03424.1"/>
    <property type="molecule type" value="Genomic_DNA"/>
</dbReference>
<dbReference type="EMBL" id="CP059732">
    <property type="protein sequence ID" value="QMW03391.1"/>
    <property type="molecule type" value="Genomic_DNA"/>
</dbReference>
<dbReference type="AlphaFoldDB" id="A0A7G5GWZ9"/>
<name>A0A7G5GWZ9_9BACT</name>
<evidence type="ECO:0000313" key="3">
    <source>
        <dbReference type="Proteomes" id="UP000515369"/>
    </source>
</evidence>
<protein>
    <submittedName>
        <fullName evidence="1">Uncharacterized protein</fullName>
    </submittedName>
</protein>
<gene>
    <name evidence="2" type="ORF">H3H32_00180</name>
    <name evidence="1" type="ORF">H3H32_37020</name>
</gene>
<dbReference type="Proteomes" id="UP000515369">
    <property type="component" value="Chromosome"/>
</dbReference>
<accession>A0A7G5GWZ9</accession>
<sequence length="256" mass="29121">MKRLALLLLFSVIFLGCMPTVQVITLRGSNVNPVSEGLVLDNDTLTLRYNFASERGEMLVSVVNKLNKPLYIDWKRSSFIIGQKTFDYWYDVANVNLSSSGYIYRYGKSNFSSINSSTEGTISKDNPVSFIPPHTKAIKRQFIVFPTGTVPMPGMPIVSQEQARWVANSKKTITVRAYTYLPEQSPLQFRNYLTLSVDKDFKTEFYIDTQFWASAIRVEPKPQVAGVEVRQANGLYVNTKPFAQKDGFFVILPRRQ</sequence>
<dbReference type="PROSITE" id="PS51257">
    <property type="entry name" value="PROKAR_LIPOPROTEIN"/>
    <property type="match status" value="1"/>
</dbReference>
<keyword evidence="3" id="KW-1185">Reference proteome</keyword>
<dbReference type="KEGG" id="sfol:H3H32_37020"/>
<organism evidence="1 3">
    <name type="scientific">Spirosoma foliorum</name>
    <dbReference type="NCBI Taxonomy" id="2710596"/>
    <lineage>
        <taxon>Bacteria</taxon>
        <taxon>Pseudomonadati</taxon>
        <taxon>Bacteroidota</taxon>
        <taxon>Cytophagia</taxon>
        <taxon>Cytophagales</taxon>
        <taxon>Cytophagaceae</taxon>
        <taxon>Spirosoma</taxon>
    </lineage>
</organism>
<dbReference type="KEGG" id="sfol:H3H32_00180"/>
<reference evidence="1 3" key="1">
    <citation type="submission" date="2020-07" db="EMBL/GenBank/DDBJ databases">
        <title>Spirosoma foliorum sp. nov., isolated from the leaves on the Nejang mountain Korea, Republic of.</title>
        <authorList>
            <person name="Ho H."/>
            <person name="Lee Y.-J."/>
            <person name="Nurcahyanto D.-A."/>
            <person name="Kim S.-G."/>
        </authorList>
    </citation>
    <scope>NUCLEOTIDE SEQUENCE [LARGE SCALE GENOMIC DNA]</scope>
    <source>
        <strain evidence="1 3">PL0136</strain>
    </source>
</reference>